<evidence type="ECO:0000313" key="1">
    <source>
        <dbReference type="EMBL" id="WAQ98043.1"/>
    </source>
</evidence>
<accession>A0ABY7DLI0</accession>
<gene>
    <name evidence="1" type="ORF">MAR_022416</name>
</gene>
<organism evidence="1 2">
    <name type="scientific">Mya arenaria</name>
    <name type="common">Soft-shell clam</name>
    <dbReference type="NCBI Taxonomy" id="6604"/>
    <lineage>
        <taxon>Eukaryota</taxon>
        <taxon>Metazoa</taxon>
        <taxon>Spiralia</taxon>
        <taxon>Lophotrochozoa</taxon>
        <taxon>Mollusca</taxon>
        <taxon>Bivalvia</taxon>
        <taxon>Autobranchia</taxon>
        <taxon>Heteroconchia</taxon>
        <taxon>Euheterodonta</taxon>
        <taxon>Imparidentia</taxon>
        <taxon>Neoheterodontei</taxon>
        <taxon>Myida</taxon>
        <taxon>Myoidea</taxon>
        <taxon>Myidae</taxon>
        <taxon>Mya</taxon>
    </lineage>
</organism>
<sequence>MGTVAGTRQIQARLYLASVQRTLRAI</sequence>
<dbReference type="Proteomes" id="UP001164746">
    <property type="component" value="Chromosome 3"/>
</dbReference>
<dbReference type="EMBL" id="CP111014">
    <property type="protein sequence ID" value="WAQ98043.1"/>
    <property type="molecule type" value="Genomic_DNA"/>
</dbReference>
<keyword evidence="2" id="KW-1185">Reference proteome</keyword>
<proteinExistence type="predicted"/>
<name>A0ABY7DLI0_MYAAR</name>
<evidence type="ECO:0000313" key="2">
    <source>
        <dbReference type="Proteomes" id="UP001164746"/>
    </source>
</evidence>
<protein>
    <submittedName>
        <fullName evidence="1">Uncharacterized protein</fullName>
    </submittedName>
</protein>
<reference evidence="1" key="1">
    <citation type="submission" date="2022-11" db="EMBL/GenBank/DDBJ databases">
        <title>Centuries of genome instability and evolution in soft-shell clam transmissible cancer (bioRxiv).</title>
        <authorList>
            <person name="Hart S.F.M."/>
            <person name="Yonemitsu M.A."/>
            <person name="Giersch R.M."/>
            <person name="Beal B.F."/>
            <person name="Arriagada G."/>
            <person name="Davis B.W."/>
            <person name="Ostrander E.A."/>
            <person name="Goff S.P."/>
            <person name="Metzger M.J."/>
        </authorList>
    </citation>
    <scope>NUCLEOTIDE SEQUENCE</scope>
    <source>
        <strain evidence="1">MELC-2E11</strain>
        <tissue evidence="1">Siphon/mantle</tissue>
    </source>
</reference>